<sequence length="247" mass="27785">SELRTRDAHRLRRVGAGAAGRGRGGAVRRAAHHPGEQRGDQLREAHDGVHGRRLRAAHGHQPRLRVPPLPARAPAARGGVRRRRRQRRPRLLRLRRRRRLHGRHLRHGQRRHEPAGQEPGVRVGQGRHQGQLRRAVVHQDPTRARSSVEGGVLGEHPAPDAAAARRRAGGGLVAGGVPLHALHLLYHRLDHRRRRRHDRQRPLPGSAGRLDDERSRGAARLSSFSPHDILNKKKYAQNIYGAKKMYA</sequence>
<feature type="non-terminal residue" evidence="2">
    <location>
        <position position="247"/>
    </location>
</feature>
<evidence type="ECO:0000313" key="3">
    <source>
        <dbReference type="Proteomes" id="UP001341281"/>
    </source>
</evidence>
<evidence type="ECO:0000256" key="1">
    <source>
        <dbReference type="SAM" id="MobiDB-lite"/>
    </source>
</evidence>
<feature type="compositionally biased region" description="Basic residues" evidence="1">
    <location>
        <begin position="79"/>
        <end position="110"/>
    </location>
</feature>
<evidence type="ECO:0000313" key="2">
    <source>
        <dbReference type="EMBL" id="WVZ54166.1"/>
    </source>
</evidence>
<dbReference type="EMBL" id="CP144745">
    <property type="protein sequence ID" value="WVZ54166.1"/>
    <property type="molecule type" value="Genomic_DNA"/>
</dbReference>
<accession>A0AAQ3SI45</accession>
<gene>
    <name evidence="2" type="ORF">U9M48_005009</name>
</gene>
<feature type="compositionally biased region" description="Low complexity" evidence="1">
    <location>
        <begin position="120"/>
        <end position="134"/>
    </location>
</feature>
<organism evidence="2 3">
    <name type="scientific">Paspalum notatum var. saurae</name>
    <dbReference type="NCBI Taxonomy" id="547442"/>
    <lineage>
        <taxon>Eukaryota</taxon>
        <taxon>Viridiplantae</taxon>
        <taxon>Streptophyta</taxon>
        <taxon>Embryophyta</taxon>
        <taxon>Tracheophyta</taxon>
        <taxon>Spermatophyta</taxon>
        <taxon>Magnoliopsida</taxon>
        <taxon>Liliopsida</taxon>
        <taxon>Poales</taxon>
        <taxon>Poaceae</taxon>
        <taxon>PACMAD clade</taxon>
        <taxon>Panicoideae</taxon>
        <taxon>Andropogonodae</taxon>
        <taxon>Paspaleae</taxon>
        <taxon>Paspalinae</taxon>
        <taxon>Paspalum</taxon>
    </lineage>
</organism>
<dbReference type="Proteomes" id="UP001341281">
    <property type="component" value="Chromosome 01"/>
</dbReference>
<feature type="compositionally biased region" description="Basic residues" evidence="1">
    <location>
        <begin position="51"/>
        <end position="63"/>
    </location>
</feature>
<reference evidence="2 3" key="1">
    <citation type="submission" date="2024-02" db="EMBL/GenBank/DDBJ databases">
        <title>High-quality chromosome-scale genome assembly of Pensacola bahiagrass (Paspalum notatum Flugge var. saurae).</title>
        <authorList>
            <person name="Vega J.M."/>
            <person name="Podio M."/>
            <person name="Orjuela J."/>
            <person name="Siena L.A."/>
            <person name="Pessino S.C."/>
            <person name="Combes M.C."/>
            <person name="Mariac C."/>
            <person name="Albertini E."/>
            <person name="Pupilli F."/>
            <person name="Ortiz J.P.A."/>
            <person name="Leblanc O."/>
        </authorList>
    </citation>
    <scope>NUCLEOTIDE SEQUENCE [LARGE SCALE GENOMIC DNA]</scope>
    <source>
        <strain evidence="2">R1</strain>
        <tissue evidence="2">Leaf</tissue>
    </source>
</reference>
<proteinExistence type="predicted"/>
<keyword evidence="3" id="KW-1185">Reference proteome</keyword>
<protein>
    <submittedName>
        <fullName evidence="2">Uncharacterized protein</fullName>
    </submittedName>
</protein>
<feature type="compositionally biased region" description="Basic and acidic residues" evidence="1">
    <location>
        <begin position="33"/>
        <end position="50"/>
    </location>
</feature>
<feature type="region of interest" description="Disordered" evidence="1">
    <location>
        <begin position="193"/>
        <end position="225"/>
    </location>
</feature>
<dbReference type="AlphaFoldDB" id="A0AAQ3SI45"/>
<name>A0AAQ3SI45_PASNO</name>
<feature type="region of interest" description="Disordered" evidence="1">
    <location>
        <begin position="1"/>
        <end position="155"/>
    </location>
</feature>